<protein>
    <submittedName>
        <fullName evidence="1">Uncharacterized protein</fullName>
    </submittedName>
</protein>
<name>A0A7J9KUH8_GOSSC</name>
<gene>
    <name evidence="1" type="ORF">Goshw_025701</name>
</gene>
<comment type="caution">
    <text evidence="1">The sequence shown here is derived from an EMBL/GenBank/DDBJ whole genome shotgun (WGS) entry which is preliminary data.</text>
</comment>
<accession>A0A7J9KUH8</accession>
<keyword evidence="2" id="KW-1185">Reference proteome</keyword>
<sequence>MLRFPLFKSFMRLYGTMSLKILKAVCGQWYLCGGRKCNL</sequence>
<evidence type="ECO:0000313" key="2">
    <source>
        <dbReference type="Proteomes" id="UP000593576"/>
    </source>
</evidence>
<dbReference type="EMBL" id="JABFAF010000002">
    <property type="protein sequence ID" value="MBA0850133.1"/>
    <property type="molecule type" value="Genomic_DNA"/>
</dbReference>
<proteinExistence type="predicted"/>
<dbReference type="OrthoDB" id="10380853at2759"/>
<reference evidence="1 2" key="1">
    <citation type="journal article" date="2019" name="Genome Biol. Evol.">
        <title>Insights into the evolution of the New World diploid cottons (Gossypium, subgenus Houzingenia) based on genome sequencing.</title>
        <authorList>
            <person name="Grover C.E."/>
            <person name="Arick M.A. 2nd"/>
            <person name="Thrash A."/>
            <person name="Conover J.L."/>
            <person name="Sanders W.S."/>
            <person name="Peterson D.G."/>
            <person name="Frelichowski J.E."/>
            <person name="Scheffler J.A."/>
            <person name="Scheffler B.E."/>
            <person name="Wendel J.F."/>
        </authorList>
    </citation>
    <scope>NUCLEOTIDE SEQUENCE [LARGE SCALE GENOMIC DNA]</scope>
    <source>
        <strain evidence="1">1</strain>
        <tissue evidence="1">Leaf</tissue>
    </source>
</reference>
<dbReference type="AlphaFoldDB" id="A0A7J9KUH8"/>
<organism evidence="1 2">
    <name type="scientific">Gossypium schwendimanii</name>
    <name type="common">Cotton</name>
    <dbReference type="NCBI Taxonomy" id="34291"/>
    <lineage>
        <taxon>Eukaryota</taxon>
        <taxon>Viridiplantae</taxon>
        <taxon>Streptophyta</taxon>
        <taxon>Embryophyta</taxon>
        <taxon>Tracheophyta</taxon>
        <taxon>Spermatophyta</taxon>
        <taxon>Magnoliopsida</taxon>
        <taxon>eudicotyledons</taxon>
        <taxon>Gunneridae</taxon>
        <taxon>Pentapetalae</taxon>
        <taxon>rosids</taxon>
        <taxon>malvids</taxon>
        <taxon>Malvales</taxon>
        <taxon>Malvaceae</taxon>
        <taxon>Malvoideae</taxon>
        <taxon>Gossypium</taxon>
    </lineage>
</organism>
<dbReference type="Proteomes" id="UP000593576">
    <property type="component" value="Unassembled WGS sequence"/>
</dbReference>
<evidence type="ECO:0000313" key="1">
    <source>
        <dbReference type="EMBL" id="MBA0850133.1"/>
    </source>
</evidence>